<feature type="compositionally biased region" description="Basic and acidic residues" evidence="1">
    <location>
        <begin position="7"/>
        <end position="22"/>
    </location>
</feature>
<evidence type="ECO:0000313" key="2">
    <source>
        <dbReference type="EMBL" id="QKN87550.1"/>
    </source>
</evidence>
<evidence type="ECO:0000256" key="1">
    <source>
        <dbReference type="SAM" id="MobiDB-lite"/>
    </source>
</evidence>
<gene>
    <name evidence="2" type="primary">23</name>
    <name evidence="2" type="ORF">SEA_IGNACIO_23</name>
</gene>
<dbReference type="KEGG" id="vg:80025895"/>
<organism evidence="2 3">
    <name type="scientific">Streptomyces phage Ignacio</name>
    <dbReference type="NCBI Taxonomy" id="2736272"/>
    <lineage>
        <taxon>Viruses</taxon>
        <taxon>Duplodnaviria</taxon>
        <taxon>Heunggongvirae</taxon>
        <taxon>Uroviricota</taxon>
        <taxon>Caudoviricetes</taxon>
        <taxon>Ignaciovirus</taxon>
        <taxon>Ignaciovirus ignacio</taxon>
    </lineage>
</organism>
<accession>A0A6M9Z3H0</accession>
<feature type="region of interest" description="Disordered" evidence="1">
    <location>
        <begin position="1"/>
        <end position="22"/>
    </location>
</feature>
<reference evidence="2 3" key="1">
    <citation type="submission" date="2020-05" db="EMBL/GenBank/DDBJ databases">
        <authorList>
            <person name="Coronado A."/>
            <person name="Gutierrez-Langa M.A."/>
            <person name="Hernandez Olmos D."/>
            <person name="Menchaca C."/>
            <person name="Layton S.R."/>
            <person name="Hughes L.E."/>
            <person name="Garlena R.A."/>
            <person name="Russell D.A."/>
            <person name="Pope W.H."/>
            <person name="Jacobs-Sera D."/>
            <person name="Hatfull G.F."/>
        </authorList>
    </citation>
    <scope>NUCLEOTIDE SEQUENCE [LARGE SCALE GENOMIC DNA]</scope>
</reference>
<evidence type="ECO:0000313" key="3">
    <source>
        <dbReference type="Proteomes" id="UP000509653"/>
    </source>
</evidence>
<name>A0A6M9Z3H0_9CAUD</name>
<protein>
    <submittedName>
        <fullName evidence="2">Uncharacterized protein</fullName>
    </submittedName>
</protein>
<feature type="region of interest" description="Disordered" evidence="1">
    <location>
        <begin position="79"/>
        <end position="98"/>
    </location>
</feature>
<dbReference type="EMBL" id="MT451980">
    <property type="protein sequence ID" value="QKN87550.1"/>
    <property type="molecule type" value="Genomic_DNA"/>
</dbReference>
<sequence>MGHRKGAIRDQPKGHAISDDTARTIREATPELWTRDQVAAYLGIAPDSVRRQMTRWGIQRHDTIRHPESGRALARYPAGQVRARHAARPGSGARTDLR</sequence>
<dbReference type="RefSeq" id="YP_010756143.1">
    <property type="nucleotide sequence ID" value="NC_073483.1"/>
</dbReference>
<proteinExistence type="predicted"/>
<dbReference type="Proteomes" id="UP000509653">
    <property type="component" value="Segment"/>
</dbReference>
<keyword evidence="3" id="KW-1185">Reference proteome</keyword>
<dbReference type="GeneID" id="80025895"/>